<name>A0A5B1L6A9_9ACTN</name>
<reference evidence="1 2" key="2">
    <citation type="submission" date="2019-09" db="EMBL/GenBank/DDBJ databases">
        <authorList>
            <person name="Jin C."/>
        </authorList>
    </citation>
    <scope>NUCLEOTIDE SEQUENCE [LARGE SCALE GENOMIC DNA]</scope>
    <source>
        <strain evidence="1 2">BN130099</strain>
    </source>
</reference>
<evidence type="ECO:0008006" key="3">
    <source>
        <dbReference type="Google" id="ProtNLM"/>
    </source>
</evidence>
<dbReference type="EMBL" id="VUJV01000008">
    <property type="protein sequence ID" value="KAA1415966.1"/>
    <property type="molecule type" value="Genomic_DNA"/>
</dbReference>
<evidence type="ECO:0000313" key="2">
    <source>
        <dbReference type="Proteomes" id="UP000325003"/>
    </source>
</evidence>
<gene>
    <name evidence="1" type="ORF">F0U44_20270</name>
</gene>
<reference evidence="1 2" key="1">
    <citation type="submission" date="2019-09" db="EMBL/GenBank/DDBJ databases">
        <title>Nocardioides panacisoli sp. nov., isolated from the soil of a ginseng field.</title>
        <authorList>
            <person name="Cho C."/>
        </authorList>
    </citation>
    <scope>NUCLEOTIDE SEQUENCE [LARGE SCALE GENOMIC DNA]</scope>
    <source>
        <strain evidence="1 2">BN130099</strain>
    </source>
</reference>
<accession>A0A5B1L6A9</accession>
<sequence>MSTDEAVASEIARRIDQLRVDLDRIRVDYAEILVHLSKLSTTETEPKKRRAMELLATVVSTDYEMKLLLFKALAEPEDREVWEKYLVLAIQTAVDELPRRVGSDHRDAGRDFKEALKPMKSDVVFMHDLGVIRDRVAAHHDLTNGDHWQAQWHLAAIANKRAGHSVLRSSVVVHASTVLAALDELGRALIQEDRGLLPPRPRHSADNHG</sequence>
<dbReference type="Proteomes" id="UP000325003">
    <property type="component" value="Unassembled WGS sequence"/>
</dbReference>
<organism evidence="1 2">
    <name type="scientific">Nocardioides humilatus</name>
    <dbReference type="NCBI Taxonomy" id="2607660"/>
    <lineage>
        <taxon>Bacteria</taxon>
        <taxon>Bacillati</taxon>
        <taxon>Actinomycetota</taxon>
        <taxon>Actinomycetes</taxon>
        <taxon>Propionibacteriales</taxon>
        <taxon>Nocardioidaceae</taxon>
        <taxon>Nocardioides</taxon>
    </lineage>
</organism>
<comment type="caution">
    <text evidence="1">The sequence shown here is derived from an EMBL/GenBank/DDBJ whole genome shotgun (WGS) entry which is preliminary data.</text>
</comment>
<dbReference type="RefSeq" id="WP_149730192.1">
    <property type="nucleotide sequence ID" value="NZ_VUJV01000008.1"/>
</dbReference>
<proteinExistence type="predicted"/>
<dbReference type="AlphaFoldDB" id="A0A5B1L6A9"/>
<protein>
    <recommendedName>
        <fullName evidence="3">HEPN AbiU2-like domain-containing protein</fullName>
    </recommendedName>
</protein>
<keyword evidence="2" id="KW-1185">Reference proteome</keyword>
<evidence type="ECO:0000313" key="1">
    <source>
        <dbReference type="EMBL" id="KAA1415966.1"/>
    </source>
</evidence>